<dbReference type="PANTHER" id="PTHR23150:SF19">
    <property type="entry name" value="FORMYLGLYCINE-GENERATING ENZYME"/>
    <property type="match status" value="1"/>
</dbReference>
<dbReference type="Pfam" id="PF03781">
    <property type="entry name" value="FGE-sulfatase"/>
    <property type="match status" value="1"/>
</dbReference>
<gene>
    <name evidence="3" type="ORF">WKW82_25200</name>
</gene>
<evidence type="ECO:0000256" key="1">
    <source>
        <dbReference type="SAM" id="SignalP"/>
    </source>
</evidence>
<dbReference type="InterPro" id="IPR042095">
    <property type="entry name" value="SUMF_sf"/>
</dbReference>
<name>A0ABU8WR00_9BURK</name>
<feature type="chain" id="PRO_5046828053" evidence="1">
    <location>
        <begin position="26"/>
        <end position="514"/>
    </location>
</feature>
<dbReference type="Proteomes" id="UP001385892">
    <property type="component" value="Unassembled WGS sequence"/>
</dbReference>
<sequence>MTTEFGRRVAQVAAWSCLSTGSALAQAPWPVDLVNPKPATDDVVLPMPCGGSMVFRRVNVPSANALDDRRVMLGNPEARFAYAENSRSDYVGGGFSDAKVKGQRYYLIGKYEVTALQFDAVSGTCPAVNPDGRLPKTGITWSEAAYFSGRYADWLAKNAAAKLPQEEGAPGFVRLPTEAEWEFAARGGVAVGETVFEQPAFAMPEGPQRYAWYAGTDSSNNELNGIGLLKPNPLGLYDVLGNAGEFVLDAFRLNKYSRLHGQAGGYIVKGGDYRTALADLRSAARTEYIPIDKNGERRDKATGLRLVVVPGALPSATRLQSVRSLWTGLADSGVSASQSLTDPVKEVEALAKATTDPALKARIEGVGNVIKANIQARNEQRDRSARSEIRVAAYLGRKILEDGLKIRAQEMYAKVAPDDKKIRATIDASKENLDATLNYMIETVKQIGLDYPTATTAAQGEILKREFEARSVPGYTPLVDLVMTRSQGARTGKPVSKPELLAELTSMEAKVLNK</sequence>
<evidence type="ECO:0000313" key="4">
    <source>
        <dbReference type="Proteomes" id="UP001385892"/>
    </source>
</evidence>
<keyword evidence="4" id="KW-1185">Reference proteome</keyword>
<dbReference type="InterPro" id="IPR005532">
    <property type="entry name" value="SUMF_dom"/>
</dbReference>
<feature type="domain" description="Sulfatase-modifying factor enzyme-like" evidence="2">
    <location>
        <begin position="128"/>
        <end position="307"/>
    </location>
</feature>
<dbReference type="RefSeq" id="WP_340345129.1">
    <property type="nucleotide sequence ID" value="NZ_JBBKZT010000012.1"/>
</dbReference>
<accession>A0ABU8WR00</accession>
<evidence type="ECO:0000259" key="2">
    <source>
        <dbReference type="Pfam" id="PF03781"/>
    </source>
</evidence>
<dbReference type="EMBL" id="JBBKZT010000012">
    <property type="protein sequence ID" value="MEJ8849966.1"/>
    <property type="molecule type" value="Genomic_DNA"/>
</dbReference>
<comment type="caution">
    <text evidence="3">The sequence shown here is derived from an EMBL/GenBank/DDBJ whole genome shotgun (WGS) entry which is preliminary data.</text>
</comment>
<keyword evidence="1" id="KW-0732">Signal</keyword>
<proteinExistence type="predicted"/>
<organism evidence="3 4">
    <name type="scientific">Variovorax rhizosphaerae</name>
    <dbReference type="NCBI Taxonomy" id="1836200"/>
    <lineage>
        <taxon>Bacteria</taxon>
        <taxon>Pseudomonadati</taxon>
        <taxon>Pseudomonadota</taxon>
        <taxon>Betaproteobacteria</taxon>
        <taxon>Burkholderiales</taxon>
        <taxon>Comamonadaceae</taxon>
        <taxon>Variovorax</taxon>
    </lineage>
</organism>
<feature type="signal peptide" evidence="1">
    <location>
        <begin position="1"/>
        <end position="25"/>
    </location>
</feature>
<reference evidence="3 4" key="1">
    <citation type="submission" date="2024-03" db="EMBL/GenBank/DDBJ databases">
        <title>Novel species of the genus Variovorax.</title>
        <authorList>
            <person name="Liu Q."/>
            <person name="Xin Y.-H."/>
        </authorList>
    </citation>
    <scope>NUCLEOTIDE SEQUENCE [LARGE SCALE GENOMIC DNA]</scope>
    <source>
        <strain evidence="3 4">KACC 18900</strain>
    </source>
</reference>
<protein>
    <submittedName>
        <fullName evidence="3">SUMF1/EgtB/PvdO family nonheme iron enzyme</fullName>
    </submittedName>
</protein>
<dbReference type="SUPFAM" id="SSF56436">
    <property type="entry name" value="C-type lectin-like"/>
    <property type="match status" value="1"/>
</dbReference>
<dbReference type="Gene3D" id="3.90.1580.10">
    <property type="entry name" value="paralog of FGE (formylglycine-generating enzyme)"/>
    <property type="match status" value="1"/>
</dbReference>
<dbReference type="InterPro" id="IPR051043">
    <property type="entry name" value="Sulfatase_Mod_Factor_Kinase"/>
</dbReference>
<evidence type="ECO:0000313" key="3">
    <source>
        <dbReference type="EMBL" id="MEJ8849966.1"/>
    </source>
</evidence>
<dbReference type="PANTHER" id="PTHR23150">
    <property type="entry name" value="SULFATASE MODIFYING FACTOR 1, 2"/>
    <property type="match status" value="1"/>
</dbReference>
<dbReference type="InterPro" id="IPR016187">
    <property type="entry name" value="CTDL_fold"/>
</dbReference>